<sequence>MKGIGLLGKKIGMSRFIDEKGVFIPVTLIKAGPNYVVNVKKDSKGRESVALGFEVVKEKALNKPQLGVLKKAGVPPVRFVREFRYPGISEKFEVGQEVNVADVFADGELVDVIGTSKGRGFAGAMKRWGFAGGPKTHGTRGWHRRVGAIGNRTYPGEVKPGKKMSGHYGNSQVTVRNLKIVKVIPEQNIIAVKGSVPGSRNGFVCIRKAYGLGPEGRSE</sequence>
<evidence type="ECO:0000256" key="7">
    <source>
        <dbReference type="HAMAP-Rule" id="MF_01325"/>
    </source>
</evidence>
<dbReference type="PROSITE" id="PS00474">
    <property type="entry name" value="RIBOSOMAL_L3"/>
    <property type="match status" value="1"/>
</dbReference>
<dbReference type="OrthoDB" id="9806135at2"/>
<dbReference type="RefSeq" id="WP_012544690.1">
    <property type="nucleotide sequence ID" value="NC_011295.1"/>
</dbReference>
<dbReference type="GO" id="GO:0019843">
    <property type="term" value="F:rRNA binding"/>
    <property type="evidence" value="ECO:0007669"/>
    <property type="project" value="UniProtKB-UniRule"/>
</dbReference>
<protein>
    <recommendedName>
        <fullName evidence="6 7">Large ribosomal subunit protein uL3</fullName>
    </recommendedName>
</protein>
<evidence type="ECO:0000256" key="6">
    <source>
        <dbReference type="ARBA" id="ARBA00035243"/>
    </source>
</evidence>
<dbReference type="STRING" id="309798.COPRO5265_1012"/>
<dbReference type="HOGENOM" id="CLU_044142_4_1_9"/>
<evidence type="ECO:0000256" key="4">
    <source>
        <dbReference type="ARBA" id="ARBA00022980"/>
    </source>
</evidence>
<keyword evidence="4 7" id="KW-0689">Ribosomal protein</keyword>
<dbReference type="InterPro" id="IPR009000">
    <property type="entry name" value="Transl_B-barrel_sf"/>
</dbReference>
<dbReference type="GO" id="GO:0003735">
    <property type="term" value="F:structural constituent of ribosome"/>
    <property type="evidence" value="ECO:0007669"/>
    <property type="project" value="UniProtKB-UniRule"/>
</dbReference>
<proteinExistence type="inferred from homology"/>
<dbReference type="GO" id="GO:0006412">
    <property type="term" value="P:translation"/>
    <property type="evidence" value="ECO:0007669"/>
    <property type="project" value="UniProtKB-UniRule"/>
</dbReference>
<dbReference type="PANTHER" id="PTHR11229">
    <property type="entry name" value="50S RIBOSOMAL PROTEIN L3"/>
    <property type="match status" value="1"/>
</dbReference>
<evidence type="ECO:0000256" key="9">
    <source>
        <dbReference type="RuleBase" id="RU003906"/>
    </source>
</evidence>
<evidence type="ECO:0000313" key="10">
    <source>
        <dbReference type="EMBL" id="ACI18040.1"/>
    </source>
</evidence>
<comment type="subunit">
    <text evidence="7 9">Part of the 50S ribosomal subunit. Forms a cluster with proteins L14 and L19.</text>
</comment>
<name>B5Y987_COPPD</name>
<reference evidence="11" key="1">
    <citation type="submission" date="2008-08" db="EMBL/GenBank/DDBJ databases">
        <title>The complete genome sequence of Coprothermobacter proteolyticus strain ATCC 5245 / DSM 5265 / BT.</title>
        <authorList>
            <person name="Dodson R.J."/>
            <person name="Durkin A.S."/>
            <person name="Wu M."/>
            <person name="Eisen J."/>
            <person name="Sutton G."/>
        </authorList>
    </citation>
    <scope>NUCLEOTIDE SEQUENCE [LARGE SCALE GENOMIC DNA]</scope>
    <source>
        <strain evidence="11">ATCC 35245 / DSM 5265 / OCM 4 / BT</strain>
    </source>
</reference>
<reference evidence="10 11" key="2">
    <citation type="journal article" date="2014" name="Genome Announc.">
        <title>Complete Genome Sequence of Coprothermobacter proteolyticus DSM 5265.</title>
        <authorList>
            <person name="Alexiev A."/>
            <person name="Coil D.A."/>
            <person name="Badger J.H."/>
            <person name="Enticknap J."/>
            <person name="Ward N."/>
            <person name="Robb F.T."/>
            <person name="Eisen J.A."/>
        </authorList>
    </citation>
    <scope>NUCLEOTIDE SEQUENCE [LARGE SCALE GENOMIC DNA]</scope>
    <source>
        <strain evidence="11">ATCC 35245 / DSM 5265 / OCM 4 / BT</strain>
    </source>
</reference>
<evidence type="ECO:0000256" key="3">
    <source>
        <dbReference type="ARBA" id="ARBA00022884"/>
    </source>
</evidence>
<dbReference type="Proteomes" id="UP000001732">
    <property type="component" value="Chromosome"/>
</dbReference>
<gene>
    <name evidence="7 10" type="primary">rplC</name>
    <name evidence="10" type="ordered locus">COPRO5265_1012</name>
</gene>
<evidence type="ECO:0000256" key="1">
    <source>
        <dbReference type="ARBA" id="ARBA00006540"/>
    </source>
</evidence>
<dbReference type="AlphaFoldDB" id="B5Y987"/>
<dbReference type="eggNOG" id="COG0087">
    <property type="taxonomic scope" value="Bacteria"/>
</dbReference>
<keyword evidence="3 7" id="KW-0694">RNA-binding</keyword>
<dbReference type="InterPro" id="IPR019926">
    <property type="entry name" value="Ribosomal_uL3_CS"/>
</dbReference>
<dbReference type="NCBIfam" id="TIGR03625">
    <property type="entry name" value="L3_bact"/>
    <property type="match status" value="1"/>
</dbReference>
<dbReference type="EMBL" id="CP001145">
    <property type="protein sequence ID" value="ACI18040.1"/>
    <property type="molecule type" value="Genomic_DNA"/>
</dbReference>
<keyword evidence="2 7" id="KW-0699">rRNA-binding</keyword>
<evidence type="ECO:0000313" key="11">
    <source>
        <dbReference type="Proteomes" id="UP000001732"/>
    </source>
</evidence>
<dbReference type="PANTHER" id="PTHR11229:SF16">
    <property type="entry name" value="LARGE RIBOSOMAL SUBUNIT PROTEIN UL3C"/>
    <property type="match status" value="1"/>
</dbReference>
<dbReference type="InterPro" id="IPR000597">
    <property type="entry name" value="Ribosomal_uL3"/>
</dbReference>
<dbReference type="KEGG" id="cpo:COPRO5265_1012"/>
<dbReference type="GO" id="GO:0022625">
    <property type="term" value="C:cytosolic large ribosomal subunit"/>
    <property type="evidence" value="ECO:0007669"/>
    <property type="project" value="TreeGrafter"/>
</dbReference>
<keyword evidence="11" id="KW-1185">Reference proteome</keyword>
<dbReference type="FunFam" id="2.40.30.10:FF:000004">
    <property type="entry name" value="50S ribosomal protein L3"/>
    <property type="match status" value="1"/>
</dbReference>
<evidence type="ECO:0000256" key="2">
    <source>
        <dbReference type="ARBA" id="ARBA00022730"/>
    </source>
</evidence>
<evidence type="ECO:0000256" key="5">
    <source>
        <dbReference type="ARBA" id="ARBA00023274"/>
    </source>
</evidence>
<dbReference type="SUPFAM" id="SSF50447">
    <property type="entry name" value="Translation proteins"/>
    <property type="match status" value="1"/>
</dbReference>
<dbReference type="Gene3D" id="3.30.160.810">
    <property type="match status" value="1"/>
</dbReference>
<organism evidence="10 11">
    <name type="scientific">Coprothermobacter proteolyticus (strain ATCC 35245 / DSM 5265 / OCM 4 / BT)</name>
    <dbReference type="NCBI Taxonomy" id="309798"/>
    <lineage>
        <taxon>Bacteria</taxon>
        <taxon>Pseudomonadati</taxon>
        <taxon>Coprothermobacterota</taxon>
        <taxon>Coprothermobacteria</taxon>
        <taxon>Coprothermobacterales</taxon>
        <taxon>Coprothermobacteraceae</taxon>
        <taxon>Coprothermobacter</taxon>
    </lineage>
</organism>
<dbReference type="HAMAP" id="MF_01325_B">
    <property type="entry name" value="Ribosomal_uL3_B"/>
    <property type="match status" value="1"/>
</dbReference>
<dbReference type="Gene3D" id="2.40.30.10">
    <property type="entry name" value="Translation factors"/>
    <property type="match status" value="1"/>
</dbReference>
<evidence type="ECO:0000256" key="8">
    <source>
        <dbReference type="RuleBase" id="RU003905"/>
    </source>
</evidence>
<keyword evidence="5 7" id="KW-0687">Ribonucleoprotein</keyword>
<dbReference type="Pfam" id="PF00297">
    <property type="entry name" value="Ribosomal_L3"/>
    <property type="match status" value="1"/>
</dbReference>
<dbReference type="InterPro" id="IPR019927">
    <property type="entry name" value="Ribosomal_uL3_bac/org-type"/>
</dbReference>
<comment type="similarity">
    <text evidence="1 7 8">Belongs to the universal ribosomal protein uL3 family.</text>
</comment>
<accession>B5Y987</accession>
<comment type="function">
    <text evidence="7 9">One of the primary rRNA binding proteins, it binds directly near the 3'-end of the 23S rRNA, where it nucleates assembly of the 50S subunit.</text>
</comment>